<keyword evidence="7" id="KW-0411">Iron-sulfur</keyword>
<name>A0A4R1J7V0_9GAMM</name>
<evidence type="ECO:0000256" key="7">
    <source>
        <dbReference type="ARBA" id="ARBA00023014"/>
    </source>
</evidence>
<dbReference type="InterPro" id="IPR006555">
    <property type="entry name" value="ATP-dep_Helicase_C"/>
</dbReference>
<evidence type="ECO:0000256" key="5">
    <source>
        <dbReference type="ARBA" id="ARBA00022840"/>
    </source>
</evidence>
<dbReference type="GO" id="GO:0033677">
    <property type="term" value="F:DNA/RNA helicase activity"/>
    <property type="evidence" value="ECO:0007669"/>
    <property type="project" value="TreeGrafter"/>
</dbReference>
<dbReference type="InterPro" id="IPR045028">
    <property type="entry name" value="DinG/Rad3-like"/>
</dbReference>
<dbReference type="SMART" id="SM00491">
    <property type="entry name" value="HELICc2"/>
    <property type="match status" value="1"/>
</dbReference>
<dbReference type="Pfam" id="PF13307">
    <property type="entry name" value="Helicase_C_2"/>
    <property type="match status" value="1"/>
</dbReference>
<dbReference type="PANTHER" id="PTHR11472">
    <property type="entry name" value="DNA REPAIR DEAD HELICASE RAD3/XP-D SUBFAMILY MEMBER"/>
    <property type="match status" value="1"/>
</dbReference>
<dbReference type="GO" id="GO:0051539">
    <property type="term" value="F:4 iron, 4 sulfur cluster binding"/>
    <property type="evidence" value="ECO:0007669"/>
    <property type="project" value="TreeGrafter"/>
</dbReference>
<keyword evidence="4 10" id="KW-0347">Helicase</keyword>
<reference evidence="10 11" key="1">
    <citation type="submission" date="2019-03" db="EMBL/GenBank/DDBJ databases">
        <title>Genomic Encyclopedia of Type Strains, Phase IV (KMG-IV): sequencing the most valuable type-strain genomes for metagenomic binning, comparative biology and taxonomic classification.</title>
        <authorList>
            <person name="Goeker M."/>
        </authorList>
    </citation>
    <scope>NUCLEOTIDE SEQUENCE [LARGE SCALE GENOMIC DNA]</scope>
    <source>
        <strain evidence="10 11">DSM 18577</strain>
    </source>
</reference>
<dbReference type="Gene3D" id="3.40.50.300">
    <property type="entry name" value="P-loop containing nucleotide triphosphate hydrolases"/>
    <property type="match status" value="2"/>
</dbReference>
<feature type="domain" description="Helicase ATP-binding" evidence="9">
    <location>
        <begin position="16"/>
        <end position="302"/>
    </location>
</feature>
<dbReference type="GO" id="GO:0009432">
    <property type="term" value="P:SOS response"/>
    <property type="evidence" value="ECO:0007669"/>
    <property type="project" value="TreeGrafter"/>
</dbReference>
<keyword evidence="3" id="KW-0378">Hydrolase</keyword>
<evidence type="ECO:0000256" key="2">
    <source>
        <dbReference type="ARBA" id="ARBA00022741"/>
    </source>
</evidence>
<keyword evidence="6" id="KW-0408">Iron</keyword>
<evidence type="ECO:0000256" key="4">
    <source>
        <dbReference type="ARBA" id="ARBA00022806"/>
    </source>
</evidence>
<dbReference type="GO" id="GO:0016818">
    <property type="term" value="F:hydrolase activity, acting on acid anhydrides, in phosphorus-containing anhydrides"/>
    <property type="evidence" value="ECO:0007669"/>
    <property type="project" value="InterPro"/>
</dbReference>
<dbReference type="GO" id="GO:0003678">
    <property type="term" value="F:DNA helicase activity"/>
    <property type="evidence" value="ECO:0007669"/>
    <property type="project" value="InterPro"/>
</dbReference>
<dbReference type="InterPro" id="IPR027417">
    <property type="entry name" value="P-loop_NTPase"/>
</dbReference>
<evidence type="ECO:0000256" key="8">
    <source>
        <dbReference type="ARBA" id="ARBA00023235"/>
    </source>
</evidence>
<keyword evidence="1" id="KW-0479">Metal-binding</keyword>
<evidence type="ECO:0000256" key="3">
    <source>
        <dbReference type="ARBA" id="ARBA00022801"/>
    </source>
</evidence>
<keyword evidence="5" id="KW-0067">ATP-binding</keyword>
<proteinExistence type="predicted"/>
<keyword evidence="11" id="KW-1185">Reference proteome</keyword>
<evidence type="ECO:0000259" key="9">
    <source>
        <dbReference type="PROSITE" id="PS51193"/>
    </source>
</evidence>
<keyword evidence="8" id="KW-0413">Isomerase</keyword>
<organism evidence="10 11">
    <name type="scientific">Celerinatantimonas diazotrophica</name>
    <dbReference type="NCBI Taxonomy" id="412034"/>
    <lineage>
        <taxon>Bacteria</taxon>
        <taxon>Pseudomonadati</taxon>
        <taxon>Pseudomonadota</taxon>
        <taxon>Gammaproteobacteria</taxon>
        <taxon>Celerinatantimonadaceae</taxon>
        <taxon>Celerinatantimonas</taxon>
    </lineage>
</organism>
<keyword evidence="2" id="KW-0547">Nucleotide-binding</keyword>
<dbReference type="InterPro" id="IPR010614">
    <property type="entry name" value="RAD3-like_helicase_DEAD"/>
</dbReference>
<protein>
    <submittedName>
        <fullName evidence="10">ATP-dependent DNA helicase DinG</fullName>
    </submittedName>
</protein>
<gene>
    <name evidence="10" type="ORF">EV690_3545</name>
</gene>
<dbReference type="AlphaFoldDB" id="A0A4R1J7V0"/>
<evidence type="ECO:0000256" key="1">
    <source>
        <dbReference type="ARBA" id="ARBA00022723"/>
    </source>
</evidence>
<dbReference type="RefSeq" id="WP_131914277.1">
    <property type="nucleotide sequence ID" value="NZ_OU594967.1"/>
</dbReference>
<dbReference type="EMBL" id="SMGD01000018">
    <property type="protein sequence ID" value="TCK46594.1"/>
    <property type="molecule type" value="Genomic_DNA"/>
</dbReference>
<evidence type="ECO:0000313" key="10">
    <source>
        <dbReference type="EMBL" id="TCK46594.1"/>
    </source>
</evidence>
<dbReference type="SUPFAM" id="SSF52540">
    <property type="entry name" value="P-loop containing nucleoside triphosphate hydrolases"/>
    <property type="match status" value="2"/>
</dbReference>
<sequence>MLSAQHKKLIRKTYQNLREQNPSFSPRAAQNKLIAAIAQAIAGEINPKQRILLVESGTGTGKSLAYLLAAIPLALQFHRKLVISTATVALQQQLMTQELPKVHRALEGKFSFHLAKGRQRYCCKHKLKRLSLAPKRQQQAIVINQLWQALKTNQWHGDRDSWPTPIPEAIWQQIQSDSFSCNNTMPRHRQCPFSKARQALQKTDVIITNHSLLIADLERGGGIVLPEPEEVIYIFDEAHLIADITREASLCQLPLKYSLNQLEQVRLWISQINEKLNNGGFIQSRLTALEAIADLMQLLNRLYDFQSQNDHAFEDKIWRFSPGNLPKSIKDLAHNYQSSAQKFQRTLEQFAGQLQEAASDGQITQGMAETKLSQLGPFQVLAENIMNTLYHCQRESDQTPFAYWYERSDQDCTLSLSPLVVGSKLQAILWQRAFAAVALSATLSALGRFDYFLIQTGLYRWLENKQQLRNPSPFNYSQVTLRLSKTFPAPTEQNYLEHLASYVINNYTTGTAMVVLCTSYQLVDDLADSVNRLHPNGVFIQGTQSNEALLKSYRAHVDAYKQGLLIATTGFGEGIDLPGHYLTHLVIPRLPFAVPTDPVTQSHAELLESKGLNPFLQLTLPQTSRKLIQCCGRLMRNESDSGIIAILDSRMVTRRYGQQLLKALPSYQLSYIND</sequence>
<dbReference type="Proteomes" id="UP000295565">
    <property type="component" value="Unassembled WGS sequence"/>
</dbReference>
<evidence type="ECO:0000256" key="6">
    <source>
        <dbReference type="ARBA" id="ARBA00023004"/>
    </source>
</evidence>
<dbReference type="GO" id="GO:0046872">
    <property type="term" value="F:metal ion binding"/>
    <property type="evidence" value="ECO:0007669"/>
    <property type="project" value="UniProtKB-KW"/>
</dbReference>
<dbReference type="PROSITE" id="PS51193">
    <property type="entry name" value="HELICASE_ATP_BIND_2"/>
    <property type="match status" value="1"/>
</dbReference>
<dbReference type="OrthoDB" id="9805194at2"/>
<dbReference type="GO" id="GO:0005524">
    <property type="term" value="F:ATP binding"/>
    <property type="evidence" value="ECO:0007669"/>
    <property type="project" value="UniProtKB-KW"/>
</dbReference>
<dbReference type="GO" id="GO:0006281">
    <property type="term" value="P:DNA repair"/>
    <property type="evidence" value="ECO:0007669"/>
    <property type="project" value="TreeGrafter"/>
</dbReference>
<dbReference type="GO" id="GO:0003677">
    <property type="term" value="F:DNA binding"/>
    <property type="evidence" value="ECO:0007669"/>
    <property type="project" value="InterPro"/>
</dbReference>
<comment type="caution">
    <text evidence="10">The sequence shown here is derived from an EMBL/GenBank/DDBJ whole genome shotgun (WGS) entry which is preliminary data.</text>
</comment>
<evidence type="ECO:0000313" key="11">
    <source>
        <dbReference type="Proteomes" id="UP000295565"/>
    </source>
</evidence>
<dbReference type="NCBIfam" id="NF008729">
    <property type="entry name" value="PRK11747.1"/>
    <property type="match status" value="1"/>
</dbReference>
<dbReference type="PANTHER" id="PTHR11472:SF59">
    <property type="entry name" value="ATP-DEPENDENT DNA HELICASE DING"/>
    <property type="match status" value="1"/>
</dbReference>
<dbReference type="Pfam" id="PF06733">
    <property type="entry name" value="DEAD_2"/>
    <property type="match status" value="1"/>
</dbReference>
<dbReference type="InterPro" id="IPR014013">
    <property type="entry name" value="Helic_SF1/SF2_ATP-bd_DinG/Rad3"/>
</dbReference>
<accession>A0A4R1J7V0</accession>